<dbReference type="InterPro" id="IPR004695">
    <property type="entry name" value="SLAC1/Mae1/Ssu1/TehA"/>
</dbReference>
<comment type="subcellular location">
    <subcellularLocation>
        <location evidence="1">Membrane</location>
        <topology evidence="1">Multi-pass membrane protein</topology>
    </subcellularLocation>
</comment>
<feature type="transmembrane region" description="Helical" evidence="6">
    <location>
        <begin position="244"/>
        <end position="267"/>
    </location>
</feature>
<protein>
    <submittedName>
        <fullName evidence="7">C4-dicarboxylate ABC transporter</fullName>
    </submittedName>
</protein>
<feature type="transmembrane region" description="Helical" evidence="6">
    <location>
        <begin position="210"/>
        <end position="232"/>
    </location>
</feature>
<feature type="transmembrane region" description="Helical" evidence="6">
    <location>
        <begin position="279"/>
        <end position="298"/>
    </location>
</feature>
<dbReference type="CDD" id="cd09319">
    <property type="entry name" value="TDT_like_1"/>
    <property type="match status" value="1"/>
</dbReference>
<dbReference type="EMBL" id="AP022564">
    <property type="protein sequence ID" value="BBX21083.1"/>
    <property type="molecule type" value="Genomic_DNA"/>
</dbReference>
<feature type="transmembrane region" description="Helical" evidence="6">
    <location>
        <begin position="181"/>
        <end position="198"/>
    </location>
</feature>
<proteinExistence type="predicted"/>
<name>A0AAD1HTB5_9MYCO</name>
<feature type="transmembrane region" description="Helical" evidence="6">
    <location>
        <begin position="77"/>
        <end position="95"/>
    </location>
</feature>
<evidence type="ECO:0000256" key="6">
    <source>
        <dbReference type="SAM" id="Phobius"/>
    </source>
</evidence>
<evidence type="ECO:0000256" key="2">
    <source>
        <dbReference type="ARBA" id="ARBA00022692"/>
    </source>
</evidence>
<feature type="region of interest" description="Disordered" evidence="5">
    <location>
        <begin position="312"/>
        <end position="349"/>
    </location>
</feature>
<reference evidence="7 8" key="1">
    <citation type="journal article" date="2019" name="Emerg. Microbes Infect.">
        <title>Comprehensive subspecies identification of 175 nontuberculous mycobacteria species based on 7547 genomic profiles.</title>
        <authorList>
            <person name="Matsumoto Y."/>
            <person name="Kinjo T."/>
            <person name="Motooka D."/>
            <person name="Nabeya D."/>
            <person name="Jung N."/>
            <person name="Uechi K."/>
            <person name="Horii T."/>
            <person name="Iida T."/>
            <person name="Fujita J."/>
            <person name="Nakamura S."/>
        </authorList>
    </citation>
    <scope>NUCLEOTIDE SEQUENCE [LARGE SCALE GENOMIC DNA]</scope>
    <source>
        <strain evidence="7 8">JCM 12143</strain>
    </source>
</reference>
<dbReference type="Pfam" id="PF03595">
    <property type="entry name" value="SLAC1"/>
    <property type="match status" value="1"/>
</dbReference>
<dbReference type="GO" id="GO:0055085">
    <property type="term" value="P:transmembrane transport"/>
    <property type="evidence" value="ECO:0007669"/>
    <property type="project" value="InterPro"/>
</dbReference>
<organism evidence="7 8">
    <name type="scientific">Mycolicibacter terrae</name>
    <dbReference type="NCBI Taxonomy" id="1788"/>
    <lineage>
        <taxon>Bacteria</taxon>
        <taxon>Bacillati</taxon>
        <taxon>Actinomycetota</taxon>
        <taxon>Actinomycetes</taxon>
        <taxon>Mycobacteriales</taxon>
        <taxon>Mycobacteriaceae</taxon>
        <taxon>Mycolicibacter</taxon>
    </lineage>
</organism>
<feature type="compositionally biased region" description="Low complexity" evidence="5">
    <location>
        <begin position="319"/>
        <end position="330"/>
    </location>
</feature>
<evidence type="ECO:0000256" key="5">
    <source>
        <dbReference type="SAM" id="MobiDB-lite"/>
    </source>
</evidence>
<feature type="transmembrane region" description="Helical" evidence="6">
    <location>
        <begin position="116"/>
        <end position="133"/>
    </location>
</feature>
<feature type="transmembrane region" description="Helical" evidence="6">
    <location>
        <begin position="21"/>
        <end position="41"/>
    </location>
</feature>
<dbReference type="Proteomes" id="UP000467636">
    <property type="component" value="Chromosome"/>
</dbReference>
<accession>A0AAD1HTB5</accession>
<feature type="transmembrane region" description="Helical" evidence="6">
    <location>
        <begin position="139"/>
        <end position="161"/>
    </location>
</feature>
<keyword evidence="8" id="KW-1185">Reference proteome</keyword>
<keyword evidence="4 6" id="KW-0472">Membrane</keyword>
<feature type="compositionally biased region" description="Basic residues" evidence="5">
    <location>
        <begin position="331"/>
        <end position="343"/>
    </location>
</feature>
<dbReference type="Gene3D" id="1.50.10.150">
    <property type="entry name" value="Voltage-dependent anion channel"/>
    <property type="match status" value="1"/>
</dbReference>
<evidence type="ECO:0000313" key="8">
    <source>
        <dbReference type="Proteomes" id="UP000467636"/>
    </source>
</evidence>
<keyword evidence="3 6" id="KW-1133">Transmembrane helix</keyword>
<evidence type="ECO:0000256" key="4">
    <source>
        <dbReference type="ARBA" id="ARBA00023136"/>
    </source>
</evidence>
<dbReference type="AlphaFoldDB" id="A0AAD1HTB5"/>
<dbReference type="GO" id="GO:0016020">
    <property type="term" value="C:membrane"/>
    <property type="evidence" value="ECO:0007669"/>
    <property type="project" value="UniProtKB-SubCell"/>
</dbReference>
<evidence type="ECO:0000313" key="7">
    <source>
        <dbReference type="EMBL" id="BBX21083.1"/>
    </source>
</evidence>
<keyword evidence="2 6" id="KW-0812">Transmembrane</keyword>
<dbReference type="InterPro" id="IPR038665">
    <property type="entry name" value="Voltage-dep_anion_channel_sf"/>
</dbReference>
<sequence>MATGILSIGARDHHYPWLSDILGVLTTIALVMLTVAAVRAVPRWDLRDPDVTLRLFTFVAACAVLDSRLVAHPVVVRGLGLLALTAWLALVALTCRNMASSGLLELRARAHGAWELAGVGTSGLAIVAAQVARHTGARGWAGLAVVVWLLAIAVYAVMTWLILRRTVHERKDRDGFEPDDWILMGALAIATLAGHTIYRGAADWLAGPVRAVTIATWAVASLWIPPLVYFVLHRVNRRPAVLQLTGAWWALIFPLGMYSVATGAIAAELQAPALQTVSLVFFWNALTAWVIVAVAGLLRFRRDCSRAAPAMAQGRAEIAGPDPRSAAPGRPGRRSRRGRRAATHRPDRD</sequence>
<gene>
    <name evidence="7" type="ORF">MTER_04940</name>
</gene>
<evidence type="ECO:0000256" key="1">
    <source>
        <dbReference type="ARBA" id="ARBA00004141"/>
    </source>
</evidence>
<evidence type="ECO:0000256" key="3">
    <source>
        <dbReference type="ARBA" id="ARBA00022989"/>
    </source>
</evidence>